<evidence type="ECO:0000313" key="2">
    <source>
        <dbReference type="Proteomes" id="UP000221165"/>
    </source>
</evidence>
<dbReference type="RefSeq" id="XP_067922380.1">
    <property type="nucleotide sequence ID" value="XM_068065640.1"/>
</dbReference>
<comment type="caution">
    <text evidence="1">The sequence shown here is derived from an EMBL/GenBank/DDBJ whole genome shotgun (WGS) entry which is preliminary data.</text>
</comment>
<dbReference type="GeneID" id="94428851"/>
<accession>A0A2C6KXH6</accession>
<dbReference type="AlphaFoldDB" id="A0A2C6KXH6"/>
<evidence type="ECO:0000313" key="1">
    <source>
        <dbReference type="EMBL" id="PHJ20694.1"/>
    </source>
</evidence>
<dbReference type="EMBL" id="MIGC01002646">
    <property type="protein sequence ID" value="PHJ20694.1"/>
    <property type="molecule type" value="Genomic_DNA"/>
</dbReference>
<feature type="non-terminal residue" evidence="1">
    <location>
        <position position="1"/>
    </location>
</feature>
<sequence>VFIGKDWVVRQGCSKQLSVYTCRECWYIPRGSLGILHQSVYEPIYLCGTIYSRL</sequence>
<name>A0A2C6KXH6_9APIC</name>
<reference evidence="1 2" key="1">
    <citation type="journal article" date="2017" name="Int. J. Parasitol.">
        <title>The genome of the protozoan parasite Cystoisospora suis and a reverse vaccinology approach to identify vaccine candidates.</title>
        <authorList>
            <person name="Palmieri N."/>
            <person name="Shrestha A."/>
            <person name="Ruttkowski B."/>
            <person name="Beck T."/>
            <person name="Vogl C."/>
            <person name="Tomley F."/>
            <person name="Blake D.P."/>
            <person name="Joachim A."/>
        </authorList>
    </citation>
    <scope>NUCLEOTIDE SEQUENCE [LARGE SCALE GENOMIC DNA]</scope>
    <source>
        <strain evidence="1 2">Wien I</strain>
    </source>
</reference>
<dbReference type="VEuPathDB" id="ToxoDB:CSUI_005464"/>
<gene>
    <name evidence="1" type="ORF">CSUI_005464</name>
</gene>
<organism evidence="1 2">
    <name type="scientific">Cystoisospora suis</name>
    <dbReference type="NCBI Taxonomy" id="483139"/>
    <lineage>
        <taxon>Eukaryota</taxon>
        <taxon>Sar</taxon>
        <taxon>Alveolata</taxon>
        <taxon>Apicomplexa</taxon>
        <taxon>Conoidasida</taxon>
        <taxon>Coccidia</taxon>
        <taxon>Eucoccidiorida</taxon>
        <taxon>Eimeriorina</taxon>
        <taxon>Sarcocystidae</taxon>
        <taxon>Cystoisospora</taxon>
    </lineage>
</organism>
<proteinExistence type="predicted"/>
<keyword evidence="2" id="KW-1185">Reference proteome</keyword>
<dbReference type="Proteomes" id="UP000221165">
    <property type="component" value="Unassembled WGS sequence"/>
</dbReference>
<protein>
    <submittedName>
        <fullName evidence="1">Uncharacterized protein</fullName>
    </submittedName>
</protein>